<dbReference type="PRINTS" id="PR00344">
    <property type="entry name" value="BCTRLSENSOR"/>
</dbReference>
<dbReference type="InterPro" id="IPR003661">
    <property type="entry name" value="HisK_dim/P_dom"/>
</dbReference>
<dbReference type="FunFam" id="3.30.565.10:FF:000010">
    <property type="entry name" value="Sensor histidine kinase RcsC"/>
    <property type="match status" value="1"/>
</dbReference>
<keyword evidence="8" id="KW-0547">Nucleotide-binding</keyword>
<feature type="modified residue" description="Phosphohistidine" evidence="16">
    <location>
        <position position="1019"/>
    </location>
</feature>
<evidence type="ECO:0000256" key="6">
    <source>
        <dbReference type="ARBA" id="ARBA00022679"/>
    </source>
</evidence>
<gene>
    <name evidence="23" type="ORF">SAMN05216186_13222</name>
</gene>
<evidence type="ECO:0000256" key="12">
    <source>
        <dbReference type="ARBA" id="ARBA00023012"/>
    </source>
</evidence>
<feature type="modified residue" description="4-aspartylphosphate" evidence="17">
    <location>
        <position position="734"/>
    </location>
</feature>
<dbReference type="SMART" id="SM00387">
    <property type="entry name" value="HATPase_c"/>
    <property type="match status" value="1"/>
</dbReference>
<protein>
    <recommendedName>
        <fullName evidence="15">Sensory/regulatory protein RpfC</fullName>
        <ecNumber evidence="3">2.7.13.3</ecNumber>
    </recommendedName>
</protein>
<feature type="domain" description="Response regulatory" evidence="19">
    <location>
        <begin position="825"/>
        <end position="944"/>
    </location>
</feature>
<keyword evidence="7" id="KW-0812">Transmembrane</keyword>
<evidence type="ECO:0000256" key="10">
    <source>
        <dbReference type="ARBA" id="ARBA00022840"/>
    </source>
</evidence>
<dbReference type="Proteomes" id="UP000198706">
    <property type="component" value="Unassembled WGS sequence"/>
</dbReference>
<dbReference type="Gene3D" id="3.30.565.10">
    <property type="entry name" value="Histidine kinase-like ATPase, C-terminal domain"/>
    <property type="match status" value="1"/>
</dbReference>
<dbReference type="Pfam" id="PF02518">
    <property type="entry name" value="HATPase_c"/>
    <property type="match status" value="1"/>
</dbReference>
<dbReference type="PROSITE" id="PS50110">
    <property type="entry name" value="RESPONSE_REGULATORY"/>
    <property type="match status" value="2"/>
</dbReference>
<dbReference type="SUPFAM" id="SSF47226">
    <property type="entry name" value="Histidine-containing phosphotransfer domain, HPT domain"/>
    <property type="match status" value="1"/>
</dbReference>
<dbReference type="Pfam" id="PF08448">
    <property type="entry name" value="PAS_4"/>
    <property type="match status" value="1"/>
</dbReference>
<dbReference type="SUPFAM" id="SSF55785">
    <property type="entry name" value="PYP-like sensor domain (PAS domain)"/>
    <property type="match status" value="1"/>
</dbReference>
<keyword evidence="13" id="KW-0472">Membrane</keyword>
<comment type="catalytic activity">
    <reaction evidence="1">
        <text>ATP + protein L-histidine = ADP + protein N-phospho-L-histidine.</text>
        <dbReference type="EC" id="2.7.13.3"/>
    </reaction>
</comment>
<evidence type="ECO:0000256" key="7">
    <source>
        <dbReference type="ARBA" id="ARBA00022692"/>
    </source>
</evidence>
<dbReference type="CDD" id="cd00130">
    <property type="entry name" value="PAS"/>
    <property type="match status" value="1"/>
</dbReference>
<dbReference type="InterPro" id="IPR004358">
    <property type="entry name" value="Sig_transdc_His_kin-like_C"/>
</dbReference>
<dbReference type="FunFam" id="1.10.287.130:FF:000002">
    <property type="entry name" value="Two-component osmosensing histidine kinase"/>
    <property type="match status" value="1"/>
</dbReference>
<dbReference type="Pfam" id="PF01627">
    <property type="entry name" value="Hpt"/>
    <property type="match status" value="1"/>
</dbReference>
<dbReference type="Gene3D" id="1.10.287.130">
    <property type="match status" value="1"/>
</dbReference>
<reference evidence="23 24" key="1">
    <citation type="submission" date="2016-10" db="EMBL/GenBank/DDBJ databases">
        <authorList>
            <person name="de Groot N.N."/>
        </authorList>
    </citation>
    <scope>NUCLEOTIDE SEQUENCE [LARGE SCALE GENOMIC DNA]</scope>
    <source>
        <strain evidence="23 24">JCM 21544</strain>
    </source>
</reference>
<name>A0A1G9NC48_9PSED</name>
<evidence type="ECO:0000256" key="15">
    <source>
        <dbReference type="ARBA" id="ARBA00068150"/>
    </source>
</evidence>
<keyword evidence="4" id="KW-1003">Cell membrane</keyword>
<dbReference type="SUPFAM" id="SSF47384">
    <property type="entry name" value="Homodimeric domain of signal transducing histidine kinase"/>
    <property type="match status" value="1"/>
</dbReference>
<dbReference type="InterPro" id="IPR036097">
    <property type="entry name" value="HisK_dim/P_sf"/>
</dbReference>
<dbReference type="NCBIfam" id="TIGR00229">
    <property type="entry name" value="sensory_box"/>
    <property type="match status" value="1"/>
</dbReference>
<dbReference type="Gene3D" id="1.20.120.160">
    <property type="entry name" value="HPT domain"/>
    <property type="match status" value="1"/>
</dbReference>
<evidence type="ECO:0000256" key="16">
    <source>
        <dbReference type="PROSITE-ProRule" id="PRU00110"/>
    </source>
</evidence>
<dbReference type="SMART" id="SM00062">
    <property type="entry name" value="PBPb"/>
    <property type="match status" value="1"/>
</dbReference>
<evidence type="ECO:0000256" key="4">
    <source>
        <dbReference type="ARBA" id="ARBA00022475"/>
    </source>
</evidence>
<organism evidence="23 24">
    <name type="scientific">Pseudomonas indica</name>
    <dbReference type="NCBI Taxonomy" id="137658"/>
    <lineage>
        <taxon>Bacteria</taxon>
        <taxon>Pseudomonadati</taxon>
        <taxon>Pseudomonadota</taxon>
        <taxon>Gammaproteobacteria</taxon>
        <taxon>Pseudomonadales</taxon>
        <taxon>Pseudomonadaceae</taxon>
        <taxon>Pseudomonas</taxon>
    </lineage>
</organism>
<dbReference type="InterPro" id="IPR003594">
    <property type="entry name" value="HATPase_dom"/>
</dbReference>
<dbReference type="CDD" id="cd00082">
    <property type="entry name" value="HisKA"/>
    <property type="match status" value="1"/>
</dbReference>
<keyword evidence="6" id="KW-0808">Transferase</keyword>
<dbReference type="PANTHER" id="PTHR45339">
    <property type="entry name" value="HYBRID SIGNAL TRANSDUCTION HISTIDINE KINASE J"/>
    <property type="match status" value="1"/>
</dbReference>
<proteinExistence type="predicted"/>
<evidence type="ECO:0000256" key="17">
    <source>
        <dbReference type="PROSITE-ProRule" id="PRU00169"/>
    </source>
</evidence>
<dbReference type="Pfam" id="PF00072">
    <property type="entry name" value="Response_reg"/>
    <property type="match status" value="2"/>
</dbReference>
<dbReference type="InterPro" id="IPR013656">
    <property type="entry name" value="PAS_4"/>
</dbReference>
<dbReference type="GO" id="GO:0000155">
    <property type="term" value="F:phosphorelay sensor kinase activity"/>
    <property type="evidence" value="ECO:0007669"/>
    <property type="project" value="InterPro"/>
</dbReference>
<dbReference type="RefSeq" id="WP_084339390.1">
    <property type="nucleotide sequence ID" value="NZ_FNFD01000032.1"/>
</dbReference>
<dbReference type="InterPro" id="IPR011006">
    <property type="entry name" value="CheY-like_superfamily"/>
</dbReference>
<dbReference type="CDD" id="cd17546">
    <property type="entry name" value="REC_hyHK_CKI1_RcsC-like"/>
    <property type="match status" value="2"/>
</dbReference>
<dbReference type="CDD" id="cd16922">
    <property type="entry name" value="HATPase_EvgS-ArcB-TorS-like"/>
    <property type="match status" value="1"/>
</dbReference>
<keyword evidence="9 23" id="KW-0418">Kinase</keyword>
<keyword evidence="11" id="KW-1133">Transmembrane helix</keyword>
<dbReference type="GO" id="GO:0005886">
    <property type="term" value="C:plasma membrane"/>
    <property type="evidence" value="ECO:0007669"/>
    <property type="project" value="UniProtKB-SubCell"/>
</dbReference>
<feature type="domain" description="Response regulatory" evidence="19">
    <location>
        <begin position="680"/>
        <end position="800"/>
    </location>
</feature>
<dbReference type="CDD" id="cd01007">
    <property type="entry name" value="PBP2_BvgS_HisK_like"/>
    <property type="match status" value="1"/>
</dbReference>
<dbReference type="SUPFAM" id="SSF52172">
    <property type="entry name" value="CheY-like"/>
    <property type="match status" value="2"/>
</dbReference>
<keyword evidence="24" id="KW-1185">Reference proteome</keyword>
<dbReference type="AlphaFoldDB" id="A0A1G9NC48"/>
<dbReference type="InterPro" id="IPR000014">
    <property type="entry name" value="PAS"/>
</dbReference>
<evidence type="ECO:0000259" key="19">
    <source>
        <dbReference type="PROSITE" id="PS50110"/>
    </source>
</evidence>
<dbReference type="Gene3D" id="3.30.450.20">
    <property type="entry name" value="PAS domain"/>
    <property type="match status" value="1"/>
</dbReference>
<evidence type="ECO:0000256" key="13">
    <source>
        <dbReference type="ARBA" id="ARBA00023136"/>
    </source>
</evidence>
<dbReference type="InterPro" id="IPR036641">
    <property type="entry name" value="HPT_dom_sf"/>
</dbReference>
<evidence type="ECO:0000259" key="22">
    <source>
        <dbReference type="PROSITE" id="PS50894"/>
    </source>
</evidence>
<dbReference type="Pfam" id="PF00512">
    <property type="entry name" value="HisKA"/>
    <property type="match status" value="1"/>
</dbReference>
<evidence type="ECO:0000256" key="3">
    <source>
        <dbReference type="ARBA" id="ARBA00012438"/>
    </source>
</evidence>
<evidence type="ECO:0000256" key="5">
    <source>
        <dbReference type="ARBA" id="ARBA00022553"/>
    </source>
</evidence>
<dbReference type="InterPro" id="IPR000700">
    <property type="entry name" value="PAS-assoc_C"/>
</dbReference>
<dbReference type="EC" id="2.7.13.3" evidence="3"/>
<dbReference type="SMART" id="SM00388">
    <property type="entry name" value="HisKA"/>
    <property type="match status" value="1"/>
</dbReference>
<dbReference type="SMART" id="SM00448">
    <property type="entry name" value="REC"/>
    <property type="match status" value="2"/>
</dbReference>
<dbReference type="PROSITE" id="PS50109">
    <property type="entry name" value="HIS_KIN"/>
    <property type="match status" value="1"/>
</dbReference>
<evidence type="ECO:0000256" key="1">
    <source>
        <dbReference type="ARBA" id="ARBA00000085"/>
    </source>
</evidence>
<keyword evidence="5 17" id="KW-0597">Phosphoprotein</keyword>
<keyword evidence="12" id="KW-0902">Two-component regulatory system</keyword>
<dbReference type="Gene3D" id="3.40.190.10">
    <property type="entry name" value="Periplasmic binding protein-like II"/>
    <property type="match status" value="2"/>
</dbReference>
<dbReference type="InterPro" id="IPR035965">
    <property type="entry name" value="PAS-like_dom_sf"/>
</dbReference>
<evidence type="ECO:0000256" key="9">
    <source>
        <dbReference type="ARBA" id="ARBA00022777"/>
    </source>
</evidence>
<dbReference type="GO" id="GO:0005524">
    <property type="term" value="F:ATP binding"/>
    <property type="evidence" value="ECO:0007669"/>
    <property type="project" value="UniProtKB-KW"/>
</dbReference>
<comment type="subunit">
    <text evidence="14">At low DSF concentrations, interacts with RpfF.</text>
</comment>
<keyword evidence="10" id="KW-0067">ATP-binding</keyword>
<dbReference type="InterPro" id="IPR001789">
    <property type="entry name" value="Sig_transdc_resp-reg_receiver"/>
</dbReference>
<sequence>MEFRGWLTIGLVWLCFSVSAAERMDLTAEEQAWVDAHPVVRVGMSRGGWPPFDIVDEQGQHGGISADYLAALGRRIGVHFNLVLVDGWDEALEALASGRVDLLPSVAYSPERERRLLFSDAYLSSRNLIFVRQDSPVQSLKDLAGKRVAVERGFVLRQMVDEQVSGVTFVETADTEQALRLVSSGKADAYVGNMTVASYLIRQHNLTNLELRGETGIQTGDLHFAVRRDWPELVELIDRALATLGEQERQAIRDRWLPPLTEFNWRKALEVAWPFAGGLLLLIASMLYWNRRLRVQIRERQRAEAEARRQRSVLLALVNAIPDPICYKDADGRYLGANQAYVTLIGRPLEALLGRRDQELGDGAAWASGTAEADESWAQYPDGRRVLLDTQRAAFHDESGELLGSVSVSHDVTARKQTEQALARAKALAEEAARLKSDFLANMSHEIRTPLNAIIGMAHLALQTSPNPRQRDYLNKIQQAGQHLLRVIDDILTFSRAEAGKLAIERIEFGLQSLLDDLVNMVGPKLAAKRLELLFNLDDRLPGRLLGDPLRIGQILINYVNNAIKFTEHGEIEVILRAERQGERDLLLYLGVRDTGIGLDPEQQRHLFQPFQQGDSSITRQFGGSGLGLAICKRLAEAMGGSVGVESRLGEGSLFWCRLPLGVALSSQPLLPRLSVRGSRVLVVDDNGSARRLLGEIFQSMGFRVATEASGTLAVQRIQEAAARGAAFDLVLLDWQMAELDGLETARRIAALGLRTPPRVVLVSAFGREEPPVAAELGISAVLAKPLTPTQLFEVALLCLSGAADQRSSRPPPVPPPLPSFAGQRVLLVEDNELNQLVARELLSESGLQVDVAENGAVALDLLQLHDEGHYALVLMDMQMPVLDGIGAARAIREQERFRDLPIVAMTANALPADRERCLEAGMDDHLGKPISPAELWTTLSRWLNAEEETTASAAAMPKAPSWGLPGVDVAAGLRLVAGREDLYRSQLSRFAASEKTFVARLRGALAAGDRATAARLLHTFKGLAAGLGADELRRRAVELETALEQGNDPAGLQPSIDALATRLEVLIDAIETRMAEAGEGQGTVVPETDLARLCARLAELCSADDPRAGKLLDEQAETLRSALNESYATIAEALHDYDFETALEALRVAARQRDISL</sequence>
<dbReference type="PROSITE" id="PS50112">
    <property type="entry name" value="PAS"/>
    <property type="match status" value="1"/>
</dbReference>
<dbReference type="SUPFAM" id="SSF55874">
    <property type="entry name" value="ATPase domain of HSP90 chaperone/DNA topoisomerase II/histidine kinase"/>
    <property type="match status" value="1"/>
</dbReference>
<feature type="domain" description="Histidine kinase" evidence="18">
    <location>
        <begin position="442"/>
        <end position="663"/>
    </location>
</feature>
<comment type="subcellular location">
    <subcellularLocation>
        <location evidence="2">Cell membrane</location>
        <topology evidence="2">Multi-pass membrane protein</topology>
    </subcellularLocation>
</comment>
<dbReference type="EMBL" id="FNFD01000032">
    <property type="protein sequence ID" value="SDL83953.1"/>
    <property type="molecule type" value="Genomic_DNA"/>
</dbReference>
<dbReference type="InterPro" id="IPR008207">
    <property type="entry name" value="Sig_transdc_His_kin_Hpt_dom"/>
</dbReference>
<dbReference type="InterPro" id="IPR001638">
    <property type="entry name" value="Solute-binding_3/MltF_N"/>
</dbReference>
<evidence type="ECO:0000256" key="2">
    <source>
        <dbReference type="ARBA" id="ARBA00004651"/>
    </source>
</evidence>
<evidence type="ECO:0000256" key="14">
    <source>
        <dbReference type="ARBA" id="ARBA00064003"/>
    </source>
</evidence>
<feature type="domain" description="PAC" evidence="21">
    <location>
        <begin position="371"/>
        <end position="424"/>
    </location>
</feature>
<feature type="domain" description="HPt" evidence="22">
    <location>
        <begin position="980"/>
        <end position="1074"/>
    </location>
</feature>
<accession>A0A1G9NC48</accession>
<dbReference type="InterPro" id="IPR005467">
    <property type="entry name" value="His_kinase_dom"/>
</dbReference>
<dbReference type="PROSITE" id="PS50894">
    <property type="entry name" value="HPT"/>
    <property type="match status" value="1"/>
</dbReference>
<evidence type="ECO:0000313" key="23">
    <source>
        <dbReference type="EMBL" id="SDL83953.1"/>
    </source>
</evidence>
<dbReference type="SUPFAM" id="SSF53850">
    <property type="entry name" value="Periplasmic binding protein-like II"/>
    <property type="match status" value="1"/>
</dbReference>
<evidence type="ECO:0000313" key="24">
    <source>
        <dbReference type="Proteomes" id="UP000198706"/>
    </source>
</evidence>
<dbReference type="STRING" id="137658.SAMN05216186_13222"/>
<evidence type="ECO:0000259" key="21">
    <source>
        <dbReference type="PROSITE" id="PS50113"/>
    </source>
</evidence>
<evidence type="ECO:0000259" key="18">
    <source>
        <dbReference type="PROSITE" id="PS50109"/>
    </source>
</evidence>
<feature type="domain" description="PAS" evidence="20">
    <location>
        <begin position="310"/>
        <end position="355"/>
    </location>
</feature>
<evidence type="ECO:0000259" key="20">
    <source>
        <dbReference type="PROSITE" id="PS50112"/>
    </source>
</evidence>
<dbReference type="PROSITE" id="PS50113">
    <property type="entry name" value="PAC"/>
    <property type="match status" value="1"/>
</dbReference>
<evidence type="ECO:0000256" key="11">
    <source>
        <dbReference type="ARBA" id="ARBA00022989"/>
    </source>
</evidence>
<dbReference type="Pfam" id="PF00497">
    <property type="entry name" value="SBP_bac_3"/>
    <property type="match status" value="1"/>
</dbReference>
<dbReference type="Gene3D" id="3.40.50.2300">
    <property type="match status" value="2"/>
</dbReference>
<feature type="modified residue" description="4-aspartylphosphate" evidence="17">
    <location>
        <position position="877"/>
    </location>
</feature>
<dbReference type="InterPro" id="IPR036890">
    <property type="entry name" value="HATPase_C_sf"/>
</dbReference>
<dbReference type="PANTHER" id="PTHR45339:SF1">
    <property type="entry name" value="HYBRID SIGNAL TRANSDUCTION HISTIDINE KINASE J"/>
    <property type="match status" value="1"/>
</dbReference>
<evidence type="ECO:0000256" key="8">
    <source>
        <dbReference type="ARBA" id="ARBA00022741"/>
    </source>
</evidence>